<feature type="region of interest" description="Disordered" evidence="1">
    <location>
        <begin position="130"/>
        <end position="152"/>
    </location>
</feature>
<gene>
    <name evidence="2" type="ORF">STAS_03399</name>
</gene>
<evidence type="ECO:0000313" key="2">
    <source>
        <dbReference type="EMBL" id="GER27671.1"/>
    </source>
</evidence>
<organism evidence="2 3">
    <name type="scientific">Striga asiatica</name>
    <name type="common">Asiatic witchweed</name>
    <name type="synonym">Buchnera asiatica</name>
    <dbReference type="NCBI Taxonomy" id="4170"/>
    <lineage>
        <taxon>Eukaryota</taxon>
        <taxon>Viridiplantae</taxon>
        <taxon>Streptophyta</taxon>
        <taxon>Embryophyta</taxon>
        <taxon>Tracheophyta</taxon>
        <taxon>Spermatophyta</taxon>
        <taxon>Magnoliopsida</taxon>
        <taxon>eudicotyledons</taxon>
        <taxon>Gunneridae</taxon>
        <taxon>Pentapetalae</taxon>
        <taxon>asterids</taxon>
        <taxon>lamiids</taxon>
        <taxon>Lamiales</taxon>
        <taxon>Orobanchaceae</taxon>
        <taxon>Buchnereae</taxon>
        <taxon>Striga</taxon>
    </lineage>
</organism>
<accession>A0A5A7P4Z0</accession>
<dbReference type="Proteomes" id="UP000325081">
    <property type="component" value="Unassembled WGS sequence"/>
</dbReference>
<dbReference type="EMBL" id="BKCP01002113">
    <property type="protein sequence ID" value="GER27671.1"/>
    <property type="molecule type" value="Genomic_DNA"/>
</dbReference>
<sequence>MKRKITNEFYLGTVSNGLLILPNFLIARCSTGQDFHSPFIITSLLEQNNSPRKPLYSICKLAILSGSLSSTVLVNSSSSRNHPPPWRSGRIKIPARVTGSGPPAGGSMPACWAGGPTTVPSSASVGCTPPMNKKTPSGPSCHSEVRRGPRSKSKASVLLFEQKNPNSVPGPTGDPVDCEVGQALADGNAVVARLNHAFRNGHGVRFADVDAVRVRAISGRSYFYSVDRYAAALGYVHVESHAVDQVYPFDSRIIHIVHLHLRPEF</sequence>
<name>A0A5A7P4Z0_STRAF</name>
<proteinExistence type="predicted"/>
<reference evidence="3" key="1">
    <citation type="journal article" date="2019" name="Curr. Biol.">
        <title>Genome Sequence of Striga asiatica Provides Insight into the Evolution of Plant Parasitism.</title>
        <authorList>
            <person name="Yoshida S."/>
            <person name="Kim S."/>
            <person name="Wafula E.K."/>
            <person name="Tanskanen J."/>
            <person name="Kim Y.M."/>
            <person name="Honaas L."/>
            <person name="Yang Z."/>
            <person name="Spallek T."/>
            <person name="Conn C.E."/>
            <person name="Ichihashi Y."/>
            <person name="Cheong K."/>
            <person name="Cui S."/>
            <person name="Der J.P."/>
            <person name="Gundlach H."/>
            <person name="Jiao Y."/>
            <person name="Hori C."/>
            <person name="Ishida J.K."/>
            <person name="Kasahara H."/>
            <person name="Kiba T."/>
            <person name="Kim M.S."/>
            <person name="Koo N."/>
            <person name="Laohavisit A."/>
            <person name="Lee Y.H."/>
            <person name="Lumba S."/>
            <person name="McCourt P."/>
            <person name="Mortimer J.C."/>
            <person name="Mutuku J.M."/>
            <person name="Nomura T."/>
            <person name="Sasaki-Sekimoto Y."/>
            <person name="Seto Y."/>
            <person name="Wang Y."/>
            <person name="Wakatake T."/>
            <person name="Sakakibara H."/>
            <person name="Demura T."/>
            <person name="Yamaguchi S."/>
            <person name="Yoneyama K."/>
            <person name="Manabe R.I."/>
            <person name="Nelson D.C."/>
            <person name="Schulman A.H."/>
            <person name="Timko M.P."/>
            <person name="dePamphilis C.W."/>
            <person name="Choi D."/>
            <person name="Shirasu K."/>
        </authorList>
    </citation>
    <scope>NUCLEOTIDE SEQUENCE [LARGE SCALE GENOMIC DNA]</scope>
    <source>
        <strain evidence="3">cv. UVA1</strain>
    </source>
</reference>
<keyword evidence="3" id="KW-1185">Reference proteome</keyword>
<comment type="caution">
    <text evidence="2">The sequence shown here is derived from an EMBL/GenBank/DDBJ whole genome shotgun (WGS) entry which is preliminary data.</text>
</comment>
<evidence type="ECO:0000313" key="3">
    <source>
        <dbReference type="Proteomes" id="UP000325081"/>
    </source>
</evidence>
<evidence type="ECO:0000256" key="1">
    <source>
        <dbReference type="SAM" id="MobiDB-lite"/>
    </source>
</evidence>
<protein>
    <submittedName>
        <fullName evidence="2">3-isopropylmalate dehydratase large subunit</fullName>
    </submittedName>
</protein>
<dbReference type="AlphaFoldDB" id="A0A5A7P4Z0"/>
<feature type="region of interest" description="Disordered" evidence="1">
    <location>
        <begin position="75"/>
        <end position="94"/>
    </location>
</feature>